<keyword evidence="1" id="KW-1133">Transmembrane helix</keyword>
<dbReference type="EMBL" id="KZ293725">
    <property type="protein sequence ID" value="PBK81701.1"/>
    <property type="molecule type" value="Genomic_DNA"/>
</dbReference>
<dbReference type="AlphaFoldDB" id="A0A2H3CF56"/>
<keyword evidence="3" id="KW-1185">Reference proteome</keyword>
<evidence type="ECO:0000256" key="1">
    <source>
        <dbReference type="SAM" id="Phobius"/>
    </source>
</evidence>
<dbReference type="Proteomes" id="UP000217790">
    <property type="component" value="Unassembled WGS sequence"/>
</dbReference>
<sequence>MNPQGETEVKDGPMFRLSQHFIPALHLSLNSVYTAIIAVLCRHVEYASTSRPICTANLRAARAFSHFPRFEQGYKGSGRILNVNLLRIQDLIDSGSCNKLCPR</sequence>
<keyword evidence="1" id="KW-0472">Membrane</keyword>
<evidence type="ECO:0000313" key="3">
    <source>
        <dbReference type="Proteomes" id="UP000217790"/>
    </source>
</evidence>
<reference evidence="3" key="1">
    <citation type="journal article" date="2017" name="Nat. Ecol. Evol.">
        <title>Genome expansion and lineage-specific genetic innovations in the forest pathogenic fungi Armillaria.</title>
        <authorList>
            <person name="Sipos G."/>
            <person name="Prasanna A.N."/>
            <person name="Walter M.C."/>
            <person name="O'Connor E."/>
            <person name="Balint B."/>
            <person name="Krizsan K."/>
            <person name="Kiss B."/>
            <person name="Hess J."/>
            <person name="Varga T."/>
            <person name="Slot J."/>
            <person name="Riley R."/>
            <person name="Boka B."/>
            <person name="Rigling D."/>
            <person name="Barry K."/>
            <person name="Lee J."/>
            <person name="Mihaltcheva S."/>
            <person name="LaButti K."/>
            <person name="Lipzen A."/>
            <person name="Waldron R."/>
            <person name="Moloney N.M."/>
            <person name="Sperisen C."/>
            <person name="Kredics L."/>
            <person name="Vagvoelgyi C."/>
            <person name="Patrignani A."/>
            <person name="Fitzpatrick D."/>
            <person name="Nagy I."/>
            <person name="Doyle S."/>
            <person name="Anderson J.B."/>
            <person name="Grigoriev I.V."/>
            <person name="Gueldener U."/>
            <person name="Muensterkoetter M."/>
            <person name="Nagy L.G."/>
        </authorList>
    </citation>
    <scope>NUCLEOTIDE SEQUENCE [LARGE SCALE GENOMIC DNA]</scope>
    <source>
        <strain evidence="3">Ar21-2</strain>
    </source>
</reference>
<accession>A0A2H3CF56</accession>
<dbReference type="InParanoid" id="A0A2H3CF56"/>
<organism evidence="2 3">
    <name type="scientific">Armillaria gallica</name>
    <name type="common">Bulbous honey fungus</name>
    <name type="synonym">Armillaria bulbosa</name>
    <dbReference type="NCBI Taxonomy" id="47427"/>
    <lineage>
        <taxon>Eukaryota</taxon>
        <taxon>Fungi</taxon>
        <taxon>Dikarya</taxon>
        <taxon>Basidiomycota</taxon>
        <taxon>Agaricomycotina</taxon>
        <taxon>Agaricomycetes</taxon>
        <taxon>Agaricomycetidae</taxon>
        <taxon>Agaricales</taxon>
        <taxon>Marasmiineae</taxon>
        <taxon>Physalacriaceae</taxon>
        <taxon>Armillaria</taxon>
    </lineage>
</organism>
<gene>
    <name evidence="2" type="ORF">ARMGADRAFT_772579</name>
</gene>
<protein>
    <submittedName>
        <fullName evidence="2">Uncharacterized protein</fullName>
    </submittedName>
</protein>
<name>A0A2H3CF56_ARMGA</name>
<feature type="transmembrane region" description="Helical" evidence="1">
    <location>
        <begin position="20"/>
        <end position="41"/>
    </location>
</feature>
<evidence type="ECO:0000313" key="2">
    <source>
        <dbReference type="EMBL" id="PBK81701.1"/>
    </source>
</evidence>
<proteinExistence type="predicted"/>
<keyword evidence="1" id="KW-0812">Transmembrane</keyword>